<gene>
    <name evidence="3" type="ORF">J2Z66_005722</name>
</gene>
<dbReference type="SUPFAM" id="SSF55729">
    <property type="entry name" value="Acyl-CoA N-acyltransferases (Nat)"/>
    <property type="match status" value="1"/>
</dbReference>
<evidence type="ECO:0000259" key="1">
    <source>
        <dbReference type="PROSITE" id="PS51186"/>
    </source>
</evidence>
<sequence>MNEEKETVVQKAKVDLEARKRGNSFVLIGTSGTVGEITYQFVDVDTWIIDSTYIDPEHRGQNLGRQLLDFVVEEAREKGRKIIPSCSYVLEQFKRYPEYADVWEQSGANYSDPYSSKTMDSPGH</sequence>
<dbReference type="PROSITE" id="PS51729">
    <property type="entry name" value="GNAT_YJDJ"/>
    <property type="match status" value="1"/>
</dbReference>
<feature type="domain" description="N-acetyltransferase" evidence="2">
    <location>
        <begin position="17"/>
        <end position="104"/>
    </location>
</feature>
<dbReference type="PANTHER" id="PTHR31435">
    <property type="entry name" value="PROTEIN NATD1"/>
    <property type="match status" value="1"/>
</dbReference>
<feature type="domain" description="N-acetyltransferase" evidence="1">
    <location>
        <begin position="1"/>
        <end position="124"/>
    </location>
</feature>
<dbReference type="InterPro" id="IPR031165">
    <property type="entry name" value="GNAT_YJDJ"/>
</dbReference>
<name>A0ABS4J4D3_9BACL</name>
<dbReference type="InterPro" id="IPR000182">
    <property type="entry name" value="GNAT_dom"/>
</dbReference>
<keyword evidence="4" id="KW-1185">Reference proteome</keyword>
<evidence type="ECO:0000313" key="4">
    <source>
        <dbReference type="Proteomes" id="UP001519287"/>
    </source>
</evidence>
<dbReference type="InterPro" id="IPR045057">
    <property type="entry name" value="Gcn5-rel_NAT"/>
</dbReference>
<dbReference type="EMBL" id="JAGGLB010000023">
    <property type="protein sequence ID" value="MBP1994096.1"/>
    <property type="molecule type" value="Genomic_DNA"/>
</dbReference>
<evidence type="ECO:0000259" key="2">
    <source>
        <dbReference type="PROSITE" id="PS51729"/>
    </source>
</evidence>
<dbReference type="InterPro" id="IPR016181">
    <property type="entry name" value="Acyl_CoA_acyltransferase"/>
</dbReference>
<proteinExistence type="predicted"/>
<organism evidence="3 4">
    <name type="scientific">Paenibacillus eucommiae</name>
    <dbReference type="NCBI Taxonomy" id="1355755"/>
    <lineage>
        <taxon>Bacteria</taxon>
        <taxon>Bacillati</taxon>
        <taxon>Bacillota</taxon>
        <taxon>Bacilli</taxon>
        <taxon>Bacillales</taxon>
        <taxon>Paenibacillaceae</taxon>
        <taxon>Paenibacillus</taxon>
    </lineage>
</organism>
<dbReference type="CDD" id="cd04301">
    <property type="entry name" value="NAT_SF"/>
    <property type="match status" value="1"/>
</dbReference>
<dbReference type="Proteomes" id="UP001519287">
    <property type="component" value="Unassembled WGS sequence"/>
</dbReference>
<accession>A0ABS4J4D3</accession>
<comment type="caution">
    <text evidence="3">The sequence shown here is derived from an EMBL/GenBank/DDBJ whole genome shotgun (WGS) entry which is preliminary data.</text>
</comment>
<evidence type="ECO:0000313" key="3">
    <source>
        <dbReference type="EMBL" id="MBP1994096.1"/>
    </source>
</evidence>
<dbReference type="PROSITE" id="PS51186">
    <property type="entry name" value="GNAT"/>
    <property type="match status" value="1"/>
</dbReference>
<protein>
    <submittedName>
        <fullName evidence="3">GNAT family acetyltransferase</fullName>
    </submittedName>
</protein>
<dbReference type="RefSeq" id="WP_209975952.1">
    <property type="nucleotide sequence ID" value="NZ_JAGGLB010000023.1"/>
</dbReference>
<dbReference type="Pfam" id="PF14542">
    <property type="entry name" value="Acetyltransf_CG"/>
    <property type="match status" value="1"/>
</dbReference>
<reference evidence="3 4" key="1">
    <citation type="submission" date="2021-03" db="EMBL/GenBank/DDBJ databases">
        <title>Genomic Encyclopedia of Type Strains, Phase IV (KMG-IV): sequencing the most valuable type-strain genomes for metagenomic binning, comparative biology and taxonomic classification.</title>
        <authorList>
            <person name="Goeker M."/>
        </authorList>
    </citation>
    <scope>NUCLEOTIDE SEQUENCE [LARGE SCALE GENOMIC DNA]</scope>
    <source>
        <strain evidence="3 4">DSM 26048</strain>
    </source>
</reference>
<dbReference type="Gene3D" id="3.40.630.30">
    <property type="match status" value="1"/>
</dbReference>
<dbReference type="PANTHER" id="PTHR31435:SF10">
    <property type="entry name" value="BSR4717 PROTEIN"/>
    <property type="match status" value="1"/>
</dbReference>